<evidence type="ECO:0000256" key="8">
    <source>
        <dbReference type="ARBA" id="ARBA00049047"/>
    </source>
</evidence>
<gene>
    <name evidence="9" type="primary">trpA</name>
    <name evidence="11" type="ORF">E0485_02715</name>
</gene>
<keyword evidence="6 9" id="KW-0057">Aromatic amino acid biosynthesis</keyword>
<feature type="active site" description="Proton acceptor" evidence="9">
    <location>
        <position position="60"/>
    </location>
</feature>
<evidence type="ECO:0000313" key="11">
    <source>
        <dbReference type="EMBL" id="TCZ81204.1"/>
    </source>
</evidence>
<dbReference type="PANTHER" id="PTHR43406">
    <property type="entry name" value="TRYPTOPHAN SYNTHASE, ALPHA CHAIN"/>
    <property type="match status" value="1"/>
</dbReference>
<dbReference type="GO" id="GO:0005829">
    <property type="term" value="C:cytosol"/>
    <property type="evidence" value="ECO:0007669"/>
    <property type="project" value="TreeGrafter"/>
</dbReference>
<dbReference type="AlphaFoldDB" id="A0A4R4ELQ9"/>
<evidence type="ECO:0000256" key="1">
    <source>
        <dbReference type="ARBA" id="ARBA00003365"/>
    </source>
</evidence>
<keyword evidence="5 9" id="KW-0822">Tryptophan biosynthesis</keyword>
<dbReference type="InterPro" id="IPR002028">
    <property type="entry name" value="Trp_synthase_suA"/>
</dbReference>
<dbReference type="Pfam" id="PF00290">
    <property type="entry name" value="Trp_syntA"/>
    <property type="match status" value="1"/>
</dbReference>
<evidence type="ECO:0000256" key="2">
    <source>
        <dbReference type="ARBA" id="ARBA00004733"/>
    </source>
</evidence>
<dbReference type="InterPro" id="IPR011060">
    <property type="entry name" value="RibuloseP-bd_barrel"/>
</dbReference>
<evidence type="ECO:0000256" key="9">
    <source>
        <dbReference type="HAMAP-Rule" id="MF_00131"/>
    </source>
</evidence>
<dbReference type="PROSITE" id="PS00167">
    <property type="entry name" value="TRP_SYNTHASE_ALPHA"/>
    <property type="match status" value="1"/>
</dbReference>
<keyword evidence="12" id="KW-1185">Reference proteome</keyword>
<evidence type="ECO:0000256" key="5">
    <source>
        <dbReference type="ARBA" id="ARBA00022822"/>
    </source>
</evidence>
<dbReference type="EMBL" id="SKFG01000001">
    <property type="protein sequence ID" value="TCZ81204.1"/>
    <property type="molecule type" value="Genomic_DNA"/>
</dbReference>
<comment type="similarity">
    <text evidence="9 10">Belongs to the TrpA family.</text>
</comment>
<proteinExistence type="inferred from homology"/>
<dbReference type="Gene3D" id="3.20.20.70">
    <property type="entry name" value="Aldolase class I"/>
    <property type="match status" value="1"/>
</dbReference>
<dbReference type="EC" id="4.2.1.20" evidence="9"/>
<name>A0A4R4ELQ9_9BACL</name>
<evidence type="ECO:0000256" key="4">
    <source>
        <dbReference type="ARBA" id="ARBA00022605"/>
    </source>
</evidence>
<sequence length="269" mass="29268">MNRIDAKFAELREQKQIAFIPFITVGDPSSELSVDIILELERGGADIIELGVPYSDPLADGPVIQASSERALLHSVTILDCIAVAKRARLAGSELPFILFTYFNPVLQIGLERIFKLMNESDIAGVIIPDLPYEEDAEVKTIANKYNIHLIPLVAPTSNSRIAKIVSHASGFIYCVSSLGVTGVRSELHEGIQDFIATVRSHTDLPVAVGFGISSREQVAALSQVSDGVIVGSALVRHIHEQREGLLSSEGKSQSLLQISEFVRQLKNI</sequence>
<feature type="active site" description="Proton acceptor" evidence="9">
    <location>
        <position position="49"/>
    </location>
</feature>
<dbReference type="RefSeq" id="WP_132416268.1">
    <property type="nucleotide sequence ID" value="NZ_SKFG01000001.1"/>
</dbReference>
<dbReference type="OrthoDB" id="9804578at2"/>
<evidence type="ECO:0000256" key="10">
    <source>
        <dbReference type="RuleBase" id="RU003662"/>
    </source>
</evidence>
<evidence type="ECO:0000256" key="6">
    <source>
        <dbReference type="ARBA" id="ARBA00023141"/>
    </source>
</evidence>
<dbReference type="InterPro" id="IPR018204">
    <property type="entry name" value="Trp_synthase_alpha_AS"/>
</dbReference>
<protein>
    <recommendedName>
        <fullName evidence="9">Tryptophan synthase alpha chain</fullName>
        <ecNumber evidence="9">4.2.1.20</ecNumber>
    </recommendedName>
</protein>
<keyword evidence="7 9" id="KW-0456">Lyase</keyword>
<keyword evidence="4 9" id="KW-0028">Amino-acid biosynthesis</keyword>
<dbReference type="GO" id="GO:0004834">
    <property type="term" value="F:tryptophan synthase activity"/>
    <property type="evidence" value="ECO:0007669"/>
    <property type="project" value="UniProtKB-UniRule"/>
</dbReference>
<comment type="function">
    <text evidence="1 9">The alpha subunit is responsible for the aldol cleavage of indoleglycerol phosphate to indole and glyceraldehyde 3-phosphate.</text>
</comment>
<reference evidence="11 12" key="1">
    <citation type="submission" date="2019-03" db="EMBL/GenBank/DDBJ databases">
        <authorList>
            <person name="Kim M.K.M."/>
        </authorList>
    </citation>
    <scope>NUCLEOTIDE SEQUENCE [LARGE SCALE GENOMIC DNA]</scope>
    <source>
        <strain evidence="11 12">18JY21-1</strain>
    </source>
</reference>
<dbReference type="PANTHER" id="PTHR43406:SF1">
    <property type="entry name" value="TRYPTOPHAN SYNTHASE ALPHA CHAIN, CHLOROPLASTIC"/>
    <property type="match status" value="1"/>
</dbReference>
<dbReference type="HAMAP" id="MF_00131">
    <property type="entry name" value="Trp_synth_alpha"/>
    <property type="match status" value="1"/>
</dbReference>
<comment type="pathway">
    <text evidence="2 9">Amino-acid biosynthesis; L-tryptophan biosynthesis; L-tryptophan from chorismate: step 5/5.</text>
</comment>
<organism evidence="11 12">
    <name type="scientific">Paenibacillus albiflavus</name>
    <dbReference type="NCBI Taxonomy" id="2545760"/>
    <lineage>
        <taxon>Bacteria</taxon>
        <taxon>Bacillati</taxon>
        <taxon>Bacillota</taxon>
        <taxon>Bacilli</taxon>
        <taxon>Bacillales</taxon>
        <taxon>Paenibacillaceae</taxon>
        <taxon>Paenibacillus</taxon>
    </lineage>
</organism>
<dbReference type="InterPro" id="IPR013785">
    <property type="entry name" value="Aldolase_TIM"/>
</dbReference>
<accession>A0A4R4ELQ9</accession>
<dbReference type="CDD" id="cd04724">
    <property type="entry name" value="Tryptophan_synthase_alpha"/>
    <property type="match status" value="1"/>
</dbReference>
<dbReference type="UniPathway" id="UPA00035">
    <property type="reaction ID" value="UER00044"/>
</dbReference>
<comment type="subunit">
    <text evidence="3 9">Tetramer of two alpha and two beta chains.</text>
</comment>
<comment type="catalytic activity">
    <reaction evidence="8 9">
        <text>(1S,2R)-1-C-(indol-3-yl)glycerol 3-phosphate + L-serine = D-glyceraldehyde 3-phosphate + L-tryptophan + H2O</text>
        <dbReference type="Rhea" id="RHEA:10532"/>
        <dbReference type="ChEBI" id="CHEBI:15377"/>
        <dbReference type="ChEBI" id="CHEBI:33384"/>
        <dbReference type="ChEBI" id="CHEBI:57912"/>
        <dbReference type="ChEBI" id="CHEBI:58866"/>
        <dbReference type="ChEBI" id="CHEBI:59776"/>
        <dbReference type="EC" id="4.2.1.20"/>
    </reaction>
</comment>
<dbReference type="Proteomes" id="UP000295418">
    <property type="component" value="Unassembled WGS sequence"/>
</dbReference>
<comment type="caution">
    <text evidence="11">The sequence shown here is derived from an EMBL/GenBank/DDBJ whole genome shotgun (WGS) entry which is preliminary data.</text>
</comment>
<evidence type="ECO:0000256" key="3">
    <source>
        <dbReference type="ARBA" id="ARBA00011270"/>
    </source>
</evidence>
<dbReference type="SUPFAM" id="SSF51366">
    <property type="entry name" value="Ribulose-phoshate binding barrel"/>
    <property type="match status" value="1"/>
</dbReference>
<evidence type="ECO:0000256" key="7">
    <source>
        <dbReference type="ARBA" id="ARBA00023239"/>
    </source>
</evidence>
<dbReference type="FunFam" id="3.20.20.70:FF:000037">
    <property type="entry name" value="Tryptophan synthase alpha chain"/>
    <property type="match status" value="1"/>
</dbReference>
<evidence type="ECO:0000313" key="12">
    <source>
        <dbReference type="Proteomes" id="UP000295418"/>
    </source>
</evidence>
<dbReference type="NCBIfam" id="TIGR00262">
    <property type="entry name" value="trpA"/>
    <property type="match status" value="1"/>
</dbReference>